<name>A0A1B2A1C4_LEULA</name>
<evidence type="ECO:0000256" key="1">
    <source>
        <dbReference type="ARBA" id="ARBA00009776"/>
    </source>
</evidence>
<reference evidence="13 16" key="2">
    <citation type="submission" date="2019-12" db="EMBL/GenBank/DDBJ databases">
        <title>Complete genome sequence of Leuconostoc lactis strain AVN1 provides insights into metabolic potential.</title>
        <authorList>
            <person name="Besrour N."/>
            <person name="Najjari A."/>
            <person name="Fhoula I."/>
            <person name="Jaballah S."/>
            <person name="Klibi N."/>
            <person name="Ouzari H.I."/>
        </authorList>
    </citation>
    <scope>NUCLEOTIDE SEQUENCE [LARGE SCALE GENOMIC DNA]</scope>
    <source>
        <strain evidence="13 16">AVN1</strain>
    </source>
</reference>
<dbReference type="Proteomes" id="UP000321298">
    <property type="component" value="Chromosome"/>
</dbReference>
<keyword evidence="15" id="KW-1185">Reference proteome</keyword>
<evidence type="ECO:0000256" key="7">
    <source>
        <dbReference type="ARBA" id="ARBA00022777"/>
    </source>
</evidence>
<accession>A0A1B2A1C4</accession>
<dbReference type="PANTHER" id="PTHR10344:SF4">
    <property type="entry name" value="UMP-CMP KINASE 2, MITOCHONDRIAL"/>
    <property type="match status" value="1"/>
</dbReference>
<dbReference type="NCBIfam" id="TIGR00041">
    <property type="entry name" value="DTMP_kinase"/>
    <property type="match status" value="1"/>
</dbReference>
<dbReference type="GO" id="GO:0004798">
    <property type="term" value="F:dTMP kinase activity"/>
    <property type="evidence" value="ECO:0007669"/>
    <property type="project" value="UniProtKB-UniRule"/>
</dbReference>
<dbReference type="PANTHER" id="PTHR10344">
    <property type="entry name" value="THYMIDYLATE KINASE"/>
    <property type="match status" value="1"/>
</dbReference>
<evidence type="ECO:0000256" key="10">
    <source>
        <dbReference type="ARBA" id="ARBA00057735"/>
    </source>
</evidence>
<dbReference type="CDD" id="cd01672">
    <property type="entry name" value="TMPK"/>
    <property type="match status" value="1"/>
</dbReference>
<evidence type="ECO:0000256" key="4">
    <source>
        <dbReference type="ARBA" id="ARBA00022679"/>
    </source>
</evidence>
<dbReference type="InterPro" id="IPR039430">
    <property type="entry name" value="Thymidylate_kin-like_dom"/>
</dbReference>
<comment type="function">
    <text evidence="10 11">Phosphorylation of dTMP to form dTDP in both de novo and salvage pathways of dTTP synthesis.</text>
</comment>
<dbReference type="GO" id="GO:0005524">
    <property type="term" value="F:ATP binding"/>
    <property type="evidence" value="ECO:0007669"/>
    <property type="project" value="UniProtKB-UniRule"/>
</dbReference>
<dbReference type="STRING" id="1246.BCR17_05150"/>
<dbReference type="EMBL" id="WSZI01000017">
    <property type="protein sequence ID" value="MWN21652.1"/>
    <property type="molecule type" value="Genomic_DNA"/>
</dbReference>
<dbReference type="InterPro" id="IPR018094">
    <property type="entry name" value="Thymidylate_kinase"/>
</dbReference>
<evidence type="ECO:0000313" key="13">
    <source>
        <dbReference type="EMBL" id="MWN21652.1"/>
    </source>
</evidence>
<evidence type="ECO:0000256" key="11">
    <source>
        <dbReference type="HAMAP-Rule" id="MF_00165"/>
    </source>
</evidence>
<keyword evidence="6 11" id="KW-0547">Nucleotide-binding</keyword>
<evidence type="ECO:0000256" key="2">
    <source>
        <dbReference type="ARBA" id="ARBA00012980"/>
    </source>
</evidence>
<evidence type="ECO:0000256" key="8">
    <source>
        <dbReference type="ARBA" id="ARBA00022840"/>
    </source>
</evidence>
<evidence type="ECO:0000313" key="16">
    <source>
        <dbReference type="Proteomes" id="UP000478636"/>
    </source>
</evidence>
<comment type="catalytic activity">
    <reaction evidence="9 11">
        <text>dTMP + ATP = dTDP + ADP</text>
        <dbReference type="Rhea" id="RHEA:13517"/>
        <dbReference type="ChEBI" id="CHEBI:30616"/>
        <dbReference type="ChEBI" id="CHEBI:58369"/>
        <dbReference type="ChEBI" id="CHEBI:63528"/>
        <dbReference type="ChEBI" id="CHEBI:456216"/>
        <dbReference type="EC" id="2.7.4.9"/>
    </reaction>
</comment>
<dbReference type="EMBL" id="CP042387">
    <property type="protein sequence ID" value="QEA43972.1"/>
    <property type="molecule type" value="Genomic_DNA"/>
</dbReference>
<evidence type="ECO:0000256" key="3">
    <source>
        <dbReference type="ARBA" id="ARBA00017144"/>
    </source>
</evidence>
<sequence>MTKPLFITFEGPEGAGKTSVLQALVAELQPQLGEALVTTREPGGNPISEAIRAILQPAEDNGMDDRTEALLYTAARRQHLVSVVLPALEAGKVVISDRYVDSSLAYQGGGRGLGVDHIWQINQFAIDGLMPDLTIYFDVPAEVGLARVMANRQDKIDRLDKESLAFHQAVRETYLALQRDFSDRIKLIDATQPLEQVIAETRTLLFDIIASRKESSL</sequence>
<feature type="domain" description="Thymidylate kinase-like" evidence="12">
    <location>
        <begin position="9"/>
        <end position="198"/>
    </location>
</feature>
<dbReference type="EC" id="2.7.4.9" evidence="2 11"/>
<dbReference type="Gene3D" id="3.40.50.300">
    <property type="entry name" value="P-loop containing nucleotide triphosphate hydrolases"/>
    <property type="match status" value="1"/>
</dbReference>
<dbReference type="PROSITE" id="PS01331">
    <property type="entry name" value="THYMIDYLATE_KINASE"/>
    <property type="match status" value="1"/>
</dbReference>
<proteinExistence type="inferred from homology"/>
<protein>
    <recommendedName>
        <fullName evidence="3 11">Thymidylate kinase</fullName>
        <ecNumber evidence="2 11">2.7.4.9</ecNumber>
    </recommendedName>
    <alternativeName>
        <fullName evidence="11">dTMP kinase</fullName>
    </alternativeName>
</protein>
<keyword evidence="4 11" id="KW-0808">Transferase</keyword>
<keyword evidence="7 11" id="KW-0418">Kinase</keyword>
<dbReference type="FunFam" id="3.40.50.300:FF:000225">
    <property type="entry name" value="Thymidylate kinase"/>
    <property type="match status" value="1"/>
</dbReference>
<evidence type="ECO:0000256" key="9">
    <source>
        <dbReference type="ARBA" id="ARBA00048743"/>
    </source>
</evidence>
<dbReference type="SUPFAM" id="SSF52540">
    <property type="entry name" value="P-loop containing nucleoside triphosphate hydrolases"/>
    <property type="match status" value="1"/>
</dbReference>
<dbReference type="GeneID" id="66531452"/>
<dbReference type="Pfam" id="PF02223">
    <property type="entry name" value="Thymidylate_kin"/>
    <property type="match status" value="1"/>
</dbReference>
<comment type="similarity">
    <text evidence="1 11">Belongs to the thymidylate kinase family.</text>
</comment>
<gene>
    <name evidence="11" type="primary">tmk</name>
    <name evidence="14" type="ORF">FGL83_04535</name>
    <name evidence="13" type="ORF">GQS40_10925</name>
</gene>
<dbReference type="GO" id="GO:0006227">
    <property type="term" value="P:dUDP biosynthetic process"/>
    <property type="evidence" value="ECO:0007669"/>
    <property type="project" value="TreeGrafter"/>
</dbReference>
<dbReference type="InterPro" id="IPR018095">
    <property type="entry name" value="Thymidylate_kin_CS"/>
</dbReference>
<dbReference type="GO" id="GO:0006235">
    <property type="term" value="P:dTTP biosynthetic process"/>
    <property type="evidence" value="ECO:0007669"/>
    <property type="project" value="UniProtKB-UniRule"/>
</dbReference>
<evidence type="ECO:0000313" key="15">
    <source>
        <dbReference type="Proteomes" id="UP000321298"/>
    </source>
</evidence>
<dbReference type="KEGG" id="llf:BCR17_05150"/>
<dbReference type="InterPro" id="IPR027417">
    <property type="entry name" value="P-loop_NTPase"/>
</dbReference>
<keyword evidence="8 11" id="KW-0067">ATP-binding</keyword>
<organism evidence="13 16">
    <name type="scientific">Leuconostoc lactis</name>
    <dbReference type="NCBI Taxonomy" id="1246"/>
    <lineage>
        <taxon>Bacteria</taxon>
        <taxon>Bacillati</taxon>
        <taxon>Bacillota</taxon>
        <taxon>Bacilli</taxon>
        <taxon>Lactobacillales</taxon>
        <taxon>Lactobacillaceae</taxon>
        <taxon>Leuconostoc</taxon>
    </lineage>
</organism>
<dbReference type="GO" id="GO:0005829">
    <property type="term" value="C:cytosol"/>
    <property type="evidence" value="ECO:0007669"/>
    <property type="project" value="TreeGrafter"/>
</dbReference>
<dbReference type="AlphaFoldDB" id="A0A1B2A1C4"/>
<evidence type="ECO:0000259" key="12">
    <source>
        <dbReference type="Pfam" id="PF02223"/>
    </source>
</evidence>
<dbReference type="Proteomes" id="UP000478636">
    <property type="component" value="Unassembled WGS sequence"/>
</dbReference>
<dbReference type="GO" id="GO:0006233">
    <property type="term" value="P:dTDP biosynthetic process"/>
    <property type="evidence" value="ECO:0007669"/>
    <property type="project" value="InterPro"/>
</dbReference>
<evidence type="ECO:0000313" key="14">
    <source>
        <dbReference type="EMBL" id="QEA43972.1"/>
    </source>
</evidence>
<evidence type="ECO:0000256" key="6">
    <source>
        <dbReference type="ARBA" id="ARBA00022741"/>
    </source>
</evidence>
<keyword evidence="5 11" id="KW-0545">Nucleotide biosynthesis</keyword>
<dbReference type="HAMAP" id="MF_00165">
    <property type="entry name" value="Thymidylate_kinase"/>
    <property type="match status" value="1"/>
</dbReference>
<feature type="binding site" evidence="11">
    <location>
        <begin position="11"/>
        <end position="18"/>
    </location>
    <ligand>
        <name>ATP</name>
        <dbReference type="ChEBI" id="CHEBI:30616"/>
    </ligand>
</feature>
<dbReference type="RefSeq" id="WP_010004629.1">
    <property type="nucleotide sequence ID" value="NZ_BJMJ01000001.1"/>
</dbReference>
<evidence type="ECO:0000256" key="5">
    <source>
        <dbReference type="ARBA" id="ARBA00022727"/>
    </source>
</evidence>
<reference evidence="14 15" key="1">
    <citation type="submission" date="2019-06" db="EMBL/GenBank/DDBJ databases">
        <title>Genome analyses of bacteria isolated from kimchi.</title>
        <authorList>
            <person name="Lee S."/>
            <person name="Ahn S."/>
            <person name="Roh S."/>
        </authorList>
    </citation>
    <scope>NUCLEOTIDE SEQUENCE [LARGE SCALE GENOMIC DNA]</scope>
    <source>
        <strain evidence="14 15">CBA3625</strain>
    </source>
</reference>